<dbReference type="RefSeq" id="WP_388307251.1">
    <property type="nucleotide sequence ID" value="NZ_JBIBDZ010000003.1"/>
</dbReference>
<evidence type="ECO:0000313" key="1">
    <source>
        <dbReference type="EMBL" id="MFF5919570.1"/>
    </source>
</evidence>
<dbReference type="EMBL" id="JBIBDZ010000003">
    <property type="protein sequence ID" value="MFF5919570.1"/>
    <property type="molecule type" value="Genomic_DNA"/>
</dbReference>
<evidence type="ECO:0000313" key="2">
    <source>
        <dbReference type="Proteomes" id="UP001602370"/>
    </source>
</evidence>
<sequence>MDSTEYRARAERLLTSQHPLDLNPVVIEQAAVWAQLATAAATTEAAAQTKENVR</sequence>
<dbReference type="Proteomes" id="UP001602370">
    <property type="component" value="Unassembled WGS sequence"/>
</dbReference>
<keyword evidence="2" id="KW-1185">Reference proteome</keyword>
<organism evidence="1 2">
    <name type="scientific">Streptomyces flavochromogenes</name>
    <dbReference type="NCBI Taxonomy" id="68199"/>
    <lineage>
        <taxon>Bacteria</taxon>
        <taxon>Bacillati</taxon>
        <taxon>Actinomycetota</taxon>
        <taxon>Actinomycetes</taxon>
        <taxon>Kitasatosporales</taxon>
        <taxon>Streptomycetaceae</taxon>
        <taxon>Streptomyces</taxon>
    </lineage>
</organism>
<accession>A0ABW6XQ22</accession>
<gene>
    <name evidence="1" type="ORF">ACFY8C_14610</name>
</gene>
<name>A0ABW6XQ22_9ACTN</name>
<reference evidence="1 2" key="1">
    <citation type="submission" date="2024-10" db="EMBL/GenBank/DDBJ databases">
        <title>The Natural Products Discovery Center: Release of the First 8490 Sequenced Strains for Exploring Actinobacteria Biosynthetic Diversity.</title>
        <authorList>
            <person name="Kalkreuter E."/>
            <person name="Kautsar S.A."/>
            <person name="Yang D."/>
            <person name="Bader C.D."/>
            <person name="Teijaro C.N."/>
            <person name="Fluegel L."/>
            <person name="Davis C.M."/>
            <person name="Simpson J.R."/>
            <person name="Lauterbach L."/>
            <person name="Steele A.D."/>
            <person name="Gui C."/>
            <person name="Meng S."/>
            <person name="Li G."/>
            <person name="Viehrig K."/>
            <person name="Ye F."/>
            <person name="Su P."/>
            <person name="Kiefer A.F."/>
            <person name="Nichols A."/>
            <person name="Cepeda A.J."/>
            <person name="Yan W."/>
            <person name="Fan B."/>
            <person name="Jiang Y."/>
            <person name="Adhikari A."/>
            <person name="Zheng C.-J."/>
            <person name="Schuster L."/>
            <person name="Cowan T.M."/>
            <person name="Smanski M.J."/>
            <person name="Chevrette M.G."/>
            <person name="De Carvalho L.P.S."/>
            <person name="Shen B."/>
        </authorList>
    </citation>
    <scope>NUCLEOTIDE SEQUENCE [LARGE SCALE GENOMIC DNA]</scope>
    <source>
        <strain evidence="1 2">NPDC012605</strain>
    </source>
</reference>
<proteinExistence type="predicted"/>
<comment type="caution">
    <text evidence="1">The sequence shown here is derived from an EMBL/GenBank/DDBJ whole genome shotgun (WGS) entry which is preliminary data.</text>
</comment>
<protein>
    <submittedName>
        <fullName evidence="1">Uncharacterized protein</fullName>
    </submittedName>
</protein>